<keyword evidence="11 13" id="KW-0472">Membrane</keyword>
<dbReference type="PANTHER" id="PTHR14200:SF11">
    <property type="entry name" value="CYTOCHROME C OXIDASE SUBUNIT 5A, MITOCHONDRIAL"/>
    <property type="match status" value="1"/>
</dbReference>
<proteinExistence type="inferred from homology"/>
<keyword evidence="8 13" id="KW-0809">Transit peptide</keyword>
<dbReference type="EMBL" id="OU892278">
    <property type="protein sequence ID" value="CAG9764135.1"/>
    <property type="molecule type" value="Genomic_DNA"/>
</dbReference>
<accession>A0A9N9MLE8</accession>
<keyword evidence="5 13" id="KW-0349">Heme</keyword>
<dbReference type="AlphaFoldDB" id="A0A9N9MLE8"/>
<keyword evidence="15" id="KW-1185">Reference proteome</keyword>
<evidence type="ECO:0000256" key="6">
    <source>
        <dbReference type="ARBA" id="ARBA00022723"/>
    </source>
</evidence>
<reference evidence="14" key="1">
    <citation type="submission" date="2022-01" db="EMBL/GenBank/DDBJ databases">
        <authorList>
            <person name="King R."/>
        </authorList>
    </citation>
    <scope>NUCLEOTIDE SEQUENCE</scope>
</reference>
<protein>
    <recommendedName>
        <fullName evidence="4 13">Cytochrome c oxidase subunit 5A, mitochondrial</fullName>
    </recommendedName>
    <alternativeName>
        <fullName evidence="12 13">Cytochrome c oxidase polypeptide Va</fullName>
    </alternativeName>
</protein>
<dbReference type="GO" id="GO:0005743">
    <property type="term" value="C:mitochondrial inner membrane"/>
    <property type="evidence" value="ECO:0007669"/>
    <property type="project" value="UniProtKB-SubCell"/>
</dbReference>
<dbReference type="SUPFAM" id="SSF48479">
    <property type="entry name" value="Cytochrome c oxidase subunit E"/>
    <property type="match status" value="1"/>
</dbReference>
<evidence type="ECO:0000313" key="15">
    <source>
        <dbReference type="Proteomes" id="UP001152799"/>
    </source>
</evidence>
<evidence type="ECO:0000256" key="11">
    <source>
        <dbReference type="ARBA" id="ARBA00023136"/>
    </source>
</evidence>
<evidence type="ECO:0000256" key="7">
    <source>
        <dbReference type="ARBA" id="ARBA00022792"/>
    </source>
</evidence>
<comment type="subunit">
    <text evidence="13">Component of the cytochrome c oxidase (complex IV, CIV), a multisubunit enzyme composed of a catalytic core of 3 subunits and several supernumerary subunits. The complex exists as a monomer or a dimer and forms supercomplexes (SCs) in the inner mitochondrial membrane with ubiquinol-cytochrome c oxidoreductase (cytochrome b-c1 complex, complex III, CIII).</text>
</comment>
<dbReference type="GO" id="GO:0046872">
    <property type="term" value="F:metal ion binding"/>
    <property type="evidence" value="ECO:0007669"/>
    <property type="project" value="UniProtKB-UniRule"/>
</dbReference>
<evidence type="ECO:0000256" key="12">
    <source>
        <dbReference type="ARBA" id="ARBA00031049"/>
    </source>
</evidence>
<dbReference type="InterPro" id="IPR036545">
    <property type="entry name" value="Cyt_c_oxidase_su5A/6_sf"/>
</dbReference>
<organism evidence="14 15">
    <name type="scientific">Ceutorhynchus assimilis</name>
    <name type="common">cabbage seed weevil</name>
    <dbReference type="NCBI Taxonomy" id="467358"/>
    <lineage>
        <taxon>Eukaryota</taxon>
        <taxon>Metazoa</taxon>
        <taxon>Ecdysozoa</taxon>
        <taxon>Arthropoda</taxon>
        <taxon>Hexapoda</taxon>
        <taxon>Insecta</taxon>
        <taxon>Pterygota</taxon>
        <taxon>Neoptera</taxon>
        <taxon>Endopterygota</taxon>
        <taxon>Coleoptera</taxon>
        <taxon>Polyphaga</taxon>
        <taxon>Cucujiformia</taxon>
        <taxon>Curculionidae</taxon>
        <taxon>Ceutorhynchinae</taxon>
        <taxon>Ceutorhynchus</taxon>
    </lineage>
</organism>
<keyword evidence="9 13" id="KW-0408">Iron</keyword>
<evidence type="ECO:0000313" key="14">
    <source>
        <dbReference type="EMBL" id="CAG9764135.1"/>
    </source>
</evidence>
<keyword evidence="6 13" id="KW-0479">Metal-binding</keyword>
<dbReference type="Pfam" id="PF02284">
    <property type="entry name" value="COX5A"/>
    <property type="match status" value="1"/>
</dbReference>
<evidence type="ECO:0000256" key="8">
    <source>
        <dbReference type="ARBA" id="ARBA00022946"/>
    </source>
</evidence>
<evidence type="ECO:0000256" key="3">
    <source>
        <dbReference type="ARBA" id="ARBA00007972"/>
    </source>
</evidence>
<evidence type="ECO:0000256" key="5">
    <source>
        <dbReference type="ARBA" id="ARBA00022617"/>
    </source>
</evidence>
<keyword evidence="7 13" id="KW-0999">Mitochondrion inner membrane</keyword>
<evidence type="ECO:0000256" key="2">
    <source>
        <dbReference type="ARBA" id="ARBA00004673"/>
    </source>
</evidence>
<evidence type="ECO:0000256" key="1">
    <source>
        <dbReference type="ARBA" id="ARBA00004443"/>
    </source>
</evidence>
<dbReference type="Proteomes" id="UP001152799">
    <property type="component" value="Chromosome 2"/>
</dbReference>
<gene>
    <name evidence="14" type="ORF">CEUTPL_LOCUS4779</name>
</gene>
<dbReference type="OrthoDB" id="5778907at2759"/>
<keyword evidence="10 13" id="KW-0496">Mitochondrion</keyword>
<comment type="subcellular location">
    <subcellularLocation>
        <location evidence="1 13">Mitochondrion inner membrane</location>
        <topology evidence="1 13">Peripheral membrane protein</topology>
        <orientation evidence="1 13">Matrix side</orientation>
    </subcellularLocation>
</comment>
<dbReference type="GO" id="GO:0006123">
    <property type="term" value="P:mitochondrial electron transport, cytochrome c to oxygen"/>
    <property type="evidence" value="ECO:0007669"/>
    <property type="project" value="UniProtKB-UniRule"/>
</dbReference>
<dbReference type="CDD" id="cd00923">
    <property type="entry name" value="Cyt_c_Oxidase_Va"/>
    <property type="match status" value="1"/>
</dbReference>
<comment type="similarity">
    <text evidence="3 13">Belongs to the cytochrome c oxidase subunit 5A family.</text>
</comment>
<comment type="function">
    <text evidence="13">Component of the cytochrome c oxidase, the last enzyme in the mitochondrial electron transport chain which drives oxidative phosphorylation. The respiratory chain contains 3 multisubunit complexes succinate dehydrogenase (complex II, CII), ubiquinol-cytochrome c oxidoreductase (cytochrome b-c1 complex, complex III, CIII) and cytochrome c oxidase (complex IV, CIV), that cooperate to transfer electrons derived from NADH and succinate to molecular oxygen, creating an electrochemical gradient over the inner membrane that drives transmembrane transport and the ATP synthase. Cytochrome c oxidase is the component of the respiratory chain that catalyzes the reduction of oxygen to water. Electrons originating from reduced cytochrome c in the intermembrane space (IMS) are transferred via the dinuclear copper A center (CU(A)) of subunit 2 and heme A of subunit 1 to the active site in subunit 1, a binuclear center (BNC) formed by heme A3 and copper B (CU(B)). The BNC reduces molecular oxygen to 2 water molecules using 4 electrons from cytochrome c in the IMS and 4 protons from the mitochondrial matrix.</text>
</comment>
<dbReference type="InterPro" id="IPR003204">
    <property type="entry name" value="Cyt_c_oxidase_su5A/6"/>
</dbReference>
<comment type="pathway">
    <text evidence="2 13">Energy metabolism; oxidative phosphorylation.</text>
</comment>
<evidence type="ECO:0000256" key="13">
    <source>
        <dbReference type="RuleBase" id="RU368103"/>
    </source>
</evidence>
<dbReference type="PANTHER" id="PTHR14200">
    <property type="entry name" value="CYTOCHROME C OXIDASE POLYPEPTIDE"/>
    <property type="match status" value="1"/>
</dbReference>
<name>A0A9N9MLE8_9CUCU</name>
<sequence>MALARIFVKPSKMLGQVFKNSSTALKNLLPTLSQIPPMQKSRPISNLAVEHETVEEMICRYECIFGRDDADGWDVRQAMNDLTGYDSVPEPRIIIAGLHACRRLNDYAMAVRFLELVKDKCGNNVNEIYPYIVQEIGPTVADLGCDFPENLGYDKPELWLVSPYDM</sequence>
<dbReference type="Gene3D" id="1.25.40.40">
    <property type="entry name" value="Cytochrome c oxidase, subunit Va/VI"/>
    <property type="match status" value="1"/>
</dbReference>
<evidence type="ECO:0000256" key="9">
    <source>
        <dbReference type="ARBA" id="ARBA00023004"/>
    </source>
</evidence>
<dbReference type="GO" id="GO:0045277">
    <property type="term" value="C:respiratory chain complex IV"/>
    <property type="evidence" value="ECO:0007669"/>
    <property type="project" value="UniProtKB-UniRule"/>
</dbReference>
<evidence type="ECO:0000256" key="4">
    <source>
        <dbReference type="ARBA" id="ARBA00021968"/>
    </source>
</evidence>
<evidence type="ECO:0000256" key="10">
    <source>
        <dbReference type="ARBA" id="ARBA00023128"/>
    </source>
</evidence>